<evidence type="ECO:0000313" key="1">
    <source>
        <dbReference type="EMBL" id="MBB4098555.1"/>
    </source>
</evidence>
<evidence type="ECO:0008006" key="3">
    <source>
        <dbReference type="Google" id="ProtNLM"/>
    </source>
</evidence>
<dbReference type="Proteomes" id="UP000557392">
    <property type="component" value="Unassembled WGS sequence"/>
</dbReference>
<proteinExistence type="predicted"/>
<gene>
    <name evidence="1" type="ORF">GGR46_002119</name>
</gene>
<dbReference type="AlphaFoldDB" id="A0A7W6JU97"/>
<accession>A0A7W6JU97</accession>
<comment type="caution">
    <text evidence="1">The sequence shown here is derived from an EMBL/GenBank/DDBJ whole genome shotgun (WGS) entry which is preliminary data.</text>
</comment>
<organism evidence="1 2">
    <name type="scientific">Sphingomonas kyeonggiensis</name>
    <dbReference type="NCBI Taxonomy" id="1268553"/>
    <lineage>
        <taxon>Bacteria</taxon>
        <taxon>Pseudomonadati</taxon>
        <taxon>Pseudomonadota</taxon>
        <taxon>Alphaproteobacteria</taxon>
        <taxon>Sphingomonadales</taxon>
        <taxon>Sphingomonadaceae</taxon>
        <taxon>Sphingomonas</taxon>
    </lineage>
</organism>
<protein>
    <recommendedName>
        <fullName evidence="3">Killing trait domain-containing protein</fullName>
    </recommendedName>
</protein>
<evidence type="ECO:0000313" key="2">
    <source>
        <dbReference type="Proteomes" id="UP000557392"/>
    </source>
</evidence>
<dbReference type="EMBL" id="JACIEH010000002">
    <property type="protein sequence ID" value="MBB4098555.1"/>
    <property type="molecule type" value="Genomic_DNA"/>
</dbReference>
<dbReference type="RefSeq" id="WP_183997444.1">
    <property type="nucleotide sequence ID" value="NZ_JACIEH010000002.1"/>
</dbReference>
<name>A0A7W6JU97_9SPHN</name>
<sequence>MADETEAAPQAPGVDPAILDAISQTQLATLGQQVLLSGGAGRAYQAVAASAAIAVQDATDMLRNISTVSTTAIGVAMAQMLEGDAGARETLAAAQATLDTAVRNYAAICEAAATALKGFPSA</sequence>
<keyword evidence="2" id="KW-1185">Reference proteome</keyword>
<reference evidence="1 2" key="1">
    <citation type="submission" date="2020-08" db="EMBL/GenBank/DDBJ databases">
        <title>Genomic Encyclopedia of Type Strains, Phase IV (KMG-IV): sequencing the most valuable type-strain genomes for metagenomic binning, comparative biology and taxonomic classification.</title>
        <authorList>
            <person name="Goeker M."/>
        </authorList>
    </citation>
    <scope>NUCLEOTIDE SEQUENCE [LARGE SCALE GENOMIC DNA]</scope>
    <source>
        <strain evidence="1 2">DSM 101806</strain>
    </source>
</reference>